<dbReference type="PANTHER" id="PTHR15629:SF2">
    <property type="entry name" value="SH3 DOMAIN-CONTAINING YSC84-LIKE PROTEIN 1"/>
    <property type="match status" value="1"/>
</dbReference>
<evidence type="ECO:0000256" key="1">
    <source>
        <dbReference type="ARBA" id="ARBA00022723"/>
    </source>
</evidence>
<dbReference type="SUPFAM" id="SSF57903">
    <property type="entry name" value="FYVE/PHD zinc finger"/>
    <property type="match status" value="1"/>
</dbReference>
<evidence type="ECO:0000313" key="8">
    <source>
        <dbReference type="EMBL" id="GFR52465.1"/>
    </source>
</evidence>
<organism evidence="8 9">
    <name type="scientific">Astrephomene gubernaculifera</name>
    <dbReference type="NCBI Taxonomy" id="47775"/>
    <lineage>
        <taxon>Eukaryota</taxon>
        <taxon>Viridiplantae</taxon>
        <taxon>Chlorophyta</taxon>
        <taxon>core chlorophytes</taxon>
        <taxon>Chlorophyceae</taxon>
        <taxon>CS clade</taxon>
        <taxon>Chlamydomonadales</taxon>
        <taxon>Astrephomenaceae</taxon>
        <taxon>Astrephomene</taxon>
    </lineage>
</organism>
<evidence type="ECO:0000313" key="9">
    <source>
        <dbReference type="Proteomes" id="UP001054857"/>
    </source>
</evidence>
<dbReference type="InterPro" id="IPR027370">
    <property type="entry name" value="Znf-RING_euk"/>
</dbReference>
<dbReference type="InterPro" id="IPR000306">
    <property type="entry name" value="Znf_FYVE"/>
</dbReference>
<evidence type="ECO:0000256" key="4">
    <source>
        <dbReference type="PROSITE-ProRule" id="PRU00175"/>
    </source>
</evidence>
<evidence type="ECO:0000256" key="3">
    <source>
        <dbReference type="ARBA" id="ARBA00022833"/>
    </source>
</evidence>
<dbReference type="GO" id="GO:0035091">
    <property type="term" value="F:phosphatidylinositol binding"/>
    <property type="evidence" value="ECO:0007669"/>
    <property type="project" value="TreeGrafter"/>
</dbReference>
<dbReference type="InterPro" id="IPR051702">
    <property type="entry name" value="SH3_domain_YSC84-like"/>
</dbReference>
<feature type="region of interest" description="Disordered" evidence="5">
    <location>
        <begin position="201"/>
        <end position="290"/>
    </location>
</feature>
<feature type="domain" description="RING-type" evidence="6">
    <location>
        <begin position="15"/>
        <end position="56"/>
    </location>
</feature>
<evidence type="ECO:0000256" key="2">
    <source>
        <dbReference type="ARBA" id="ARBA00022771"/>
    </source>
</evidence>
<feature type="region of interest" description="Disordered" evidence="5">
    <location>
        <begin position="637"/>
        <end position="690"/>
    </location>
</feature>
<dbReference type="SUPFAM" id="SSF57850">
    <property type="entry name" value="RING/U-box"/>
    <property type="match status" value="1"/>
</dbReference>
<dbReference type="PROSITE" id="PS50089">
    <property type="entry name" value="ZF_RING_2"/>
    <property type="match status" value="1"/>
</dbReference>
<keyword evidence="2 4" id="KW-0863">Zinc-finger</keyword>
<dbReference type="SMART" id="SM00184">
    <property type="entry name" value="RING"/>
    <property type="match status" value="1"/>
</dbReference>
<evidence type="ECO:0000256" key="5">
    <source>
        <dbReference type="SAM" id="MobiDB-lite"/>
    </source>
</evidence>
<dbReference type="Pfam" id="PF13445">
    <property type="entry name" value="zf-RING_UBOX"/>
    <property type="match status" value="1"/>
</dbReference>
<proteinExistence type="predicted"/>
<keyword evidence="3" id="KW-0862">Zinc</keyword>
<dbReference type="Gene3D" id="3.30.40.10">
    <property type="entry name" value="Zinc/RING finger domain, C3HC4 (zinc finger)"/>
    <property type="match status" value="2"/>
</dbReference>
<dbReference type="PANTHER" id="PTHR15629">
    <property type="entry name" value="SH3YL1 PROTEIN"/>
    <property type="match status" value="1"/>
</dbReference>
<feature type="domain" description="FYVE-type" evidence="7">
    <location>
        <begin position="315"/>
        <end position="377"/>
    </location>
</feature>
<dbReference type="InterPro" id="IPR007461">
    <property type="entry name" value="Ysc84_actin-binding"/>
</dbReference>
<gene>
    <name evidence="8" type="ORF">Agub_g14973</name>
</gene>
<feature type="compositionally biased region" description="Low complexity" evidence="5">
    <location>
        <begin position="647"/>
        <end position="688"/>
    </location>
</feature>
<protein>
    <recommendedName>
        <fullName evidence="10">FYVE-type domain-containing protein</fullName>
    </recommendedName>
</protein>
<evidence type="ECO:0000259" key="7">
    <source>
        <dbReference type="PROSITE" id="PS50178"/>
    </source>
</evidence>
<dbReference type="SMART" id="SM00064">
    <property type="entry name" value="FYVE"/>
    <property type="match status" value="1"/>
</dbReference>
<dbReference type="PROSITE" id="PS50178">
    <property type="entry name" value="ZF_FYVE"/>
    <property type="match status" value="1"/>
</dbReference>
<dbReference type="InterPro" id="IPR017455">
    <property type="entry name" value="Znf_FYVE-rel"/>
</dbReference>
<dbReference type="InterPro" id="IPR011011">
    <property type="entry name" value="Znf_FYVE_PHD"/>
</dbReference>
<dbReference type="Pfam" id="PF04366">
    <property type="entry name" value="Ysc84"/>
    <property type="match status" value="1"/>
</dbReference>
<dbReference type="AlphaFoldDB" id="A0AAD3E2F1"/>
<feature type="compositionally biased region" description="Low complexity" evidence="5">
    <location>
        <begin position="249"/>
        <end position="265"/>
    </location>
</feature>
<dbReference type="Pfam" id="PF01363">
    <property type="entry name" value="FYVE"/>
    <property type="match status" value="1"/>
</dbReference>
<keyword evidence="9" id="KW-1185">Reference proteome</keyword>
<dbReference type="GO" id="GO:0008270">
    <property type="term" value="F:zinc ion binding"/>
    <property type="evidence" value="ECO:0007669"/>
    <property type="project" value="UniProtKB-KW"/>
</dbReference>
<comment type="caution">
    <text evidence="8">The sequence shown here is derived from an EMBL/GenBank/DDBJ whole genome shotgun (WGS) entry which is preliminary data.</text>
</comment>
<sequence>MTAGGAAAAAELPLCPVCCETLGRWGGPATLPCGHNGCLDCFQLVQQRNAQCPLCRANFGKELKLSCNHELEDLIRLATMLFVDESAQRDGWEAFPSQQLATDSYAVELMRGHKKAAAAAVAATAAARPAAQRINAGGGGGPTAAQSSAGGSGGGFGLSLGRSVLGLGLGGLGFGGGGGDGGGNPNALEDLHDIMTADPLAAAASHQRRRSDGDGFAGVDGEGDMFTSPSAPAWFDADGGHPSANPYSQQHQHQQQLSHPRQQAHATSNPAWDPLGGGGSSSNGMLAASMMTSPGGGSGSGCTLLSLEPPLWLPDSHATECLSCHLPFRPFTRLRHHCRLCGKIFCHACCHKKALLPPKYGVRTPQRVCELCSCALASHQQLLAGTLAAAAQPPVQDCPDAISLRAWLNSPWTGSLGHEVFKAANMLATMVKAVQFQAEAGLPTAALQGAEALALLTVARVGAGWSLSFGTGLVVARTPSGGWSAPCAISAAGMGWGLQLGGELADVLLVLRSREALGGLCGGLGAGVVVGGSASLAFGPMGRHADASLVVNLSSTAAAYGYSCSKGAFVGLSVESSLLCVRSQVNHDFYGYPVTPRQLLLEDTVPPPPAAAMLYEGIKALLNRFECRRRLVHTRSTPVVGGSYNRQPQQLNHHQQHQQQQQNYQHSHQHPMQSPSQHQQQQHQQHQHLSLVRPAPMSPFAASCTAAAAAVPAASAAPTAAAPPSPSPAAATATVPAEEKPDPRLWEEDVERSWGALSLLGSSTASSAATSAFGPAAAAAEAAAAAAAKTPACRAEGGGGAGRLGSLVPKLLPEFHGARAVALVE</sequence>
<dbReference type="InterPro" id="IPR013083">
    <property type="entry name" value="Znf_RING/FYVE/PHD"/>
</dbReference>
<dbReference type="Proteomes" id="UP001054857">
    <property type="component" value="Unassembled WGS sequence"/>
</dbReference>
<name>A0AAD3E2F1_9CHLO</name>
<keyword evidence="1" id="KW-0479">Metal-binding</keyword>
<feature type="region of interest" description="Disordered" evidence="5">
    <location>
        <begin position="718"/>
        <end position="744"/>
    </location>
</feature>
<accession>A0AAD3E2F1</accession>
<evidence type="ECO:0008006" key="10">
    <source>
        <dbReference type="Google" id="ProtNLM"/>
    </source>
</evidence>
<dbReference type="InterPro" id="IPR001841">
    <property type="entry name" value="Znf_RING"/>
</dbReference>
<dbReference type="EMBL" id="BMAR01000065">
    <property type="protein sequence ID" value="GFR52465.1"/>
    <property type="molecule type" value="Genomic_DNA"/>
</dbReference>
<evidence type="ECO:0000259" key="6">
    <source>
        <dbReference type="PROSITE" id="PS50089"/>
    </source>
</evidence>
<reference evidence="8 9" key="1">
    <citation type="journal article" date="2021" name="Sci. Rep.">
        <title>Genome sequencing of the multicellular alga Astrephomene provides insights into convergent evolution of germ-soma differentiation.</title>
        <authorList>
            <person name="Yamashita S."/>
            <person name="Yamamoto K."/>
            <person name="Matsuzaki R."/>
            <person name="Suzuki S."/>
            <person name="Yamaguchi H."/>
            <person name="Hirooka S."/>
            <person name="Minakuchi Y."/>
            <person name="Miyagishima S."/>
            <person name="Kawachi M."/>
            <person name="Toyoda A."/>
            <person name="Nozaki H."/>
        </authorList>
    </citation>
    <scope>NUCLEOTIDE SEQUENCE [LARGE SCALE GENOMIC DNA]</scope>
    <source>
        <strain evidence="8 9">NIES-4017</strain>
    </source>
</reference>